<dbReference type="Proteomes" id="UP000242310">
    <property type="component" value="Unassembled WGS sequence"/>
</dbReference>
<dbReference type="OrthoDB" id="2990595at2"/>
<evidence type="ECO:0000313" key="2">
    <source>
        <dbReference type="Proteomes" id="UP000242310"/>
    </source>
</evidence>
<name>A0A2P8HFX1_9BACI</name>
<protein>
    <submittedName>
        <fullName evidence="1">ComN-like post-transcriptional regulator</fullName>
    </submittedName>
</protein>
<dbReference type="Pfam" id="PF13797">
    <property type="entry name" value="Post_transc_reg"/>
    <property type="match status" value="1"/>
</dbReference>
<reference evidence="1 2" key="1">
    <citation type="submission" date="2018-03" db="EMBL/GenBank/DDBJ databases">
        <title>Genomic Encyclopedia of Type Strains, Phase III (KMG-III): the genomes of soil and plant-associated and newly described type strains.</title>
        <authorList>
            <person name="Whitman W."/>
        </authorList>
    </citation>
    <scope>NUCLEOTIDE SEQUENCE [LARGE SCALE GENOMIC DNA]</scope>
    <source>
        <strain evidence="1 2">CGMCC 1.07653</strain>
    </source>
</reference>
<dbReference type="RefSeq" id="WP_106588763.1">
    <property type="nucleotide sequence ID" value="NZ_PYAV01000007.1"/>
</dbReference>
<proteinExistence type="predicted"/>
<gene>
    <name evidence="1" type="ORF">B0H94_107120</name>
</gene>
<keyword evidence="2" id="KW-1185">Reference proteome</keyword>
<comment type="caution">
    <text evidence="1">The sequence shown here is derived from an EMBL/GenBank/DDBJ whole genome shotgun (WGS) entry which is preliminary data.</text>
</comment>
<dbReference type="AlphaFoldDB" id="A0A2P8HFX1"/>
<organism evidence="1 2">
    <name type="scientific">Salsuginibacillus halophilus</name>
    <dbReference type="NCBI Taxonomy" id="517424"/>
    <lineage>
        <taxon>Bacteria</taxon>
        <taxon>Bacillati</taxon>
        <taxon>Bacillota</taxon>
        <taxon>Bacilli</taxon>
        <taxon>Bacillales</taxon>
        <taxon>Bacillaceae</taxon>
        <taxon>Salsuginibacillus</taxon>
    </lineage>
</organism>
<accession>A0A2P8HFX1</accession>
<dbReference type="InterPro" id="IPR025716">
    <property type="entry name" value="Post-transcriptional_regulator"/>
</dbReference>
<evidence type="ECO:0000313" key="1">
    <source>
        <dbReference type="EMBL" id="PSL45115.1"/>
    </source>
</evidence>
<sequence>MYQSLNQWKSHVSPAITSKQDELKQYGYQVSRDDVWALAVKKAAAPSAEVAIHEAVRLVMAVKPHDYMNSETKAALKASVQMERSHGDGGIESLFQEVMTHSTEN</sequence>
<dbReference type="EMBL" id="PYAV01000007">
    <property type="protein sequence ID" value="PSL45115.1"/>
    <property type="molecule type" value="Genomic_DNA"/>
</dbReference>